<evidence type="ECO:0000256" key="5">
    <source>
        <dbReference type="ARBA" id="ARBA00022842"/>
    </source>
</evidence>
<protein>
    <recommendedName>
        <fullName evidence="6">Endonuclease/exonuclease/phosphatase domain-containing protein</fullName>
    </recommendedName>
</protein>
<name>A0ABP8P1J7_9NOCA</name>
<evidence type="ECO:0000313" key="8">
    <source>
        <dbReference type="Proteomes" id="UP001501183"/>
    </source>
</evidence>
<dbReference type="PANTHER" id="PTHR43250:SF2">
    <property type="entry name" value="EXODEOXYRIBONUCLEASE III"/>
    <property type="match status" value="1"/>
</dbReference>
<reference evidence="8" key="1">
    <citation type="journal article" date="2019" name="Int. J. Syst. Evol. Microbiol.">
        <title>The Global Catalogue of Microorganisms (GCM) 10K type strain sequencing project: providing services to taxonomists for standard genome sequencing and annotation.</title>
        <authorList>
            <consortium name="The Broad Institute Genomics Platform"/>
            <consortium name="The Broad Institute Genome Sequencing Center for Infectious Disease"/>
            <person name="Wu L."/>
            <person name="Ma J."/>
        </authorList>
    </citation>
    <scope>NUCLEOTIDE SEQUENCE [LARGE SCALE GENOMIC DNA]</scope>
    <source>
        <strain evidence="8">JCM 32206</strain>
    </source>
</reference>
<gene>
    <name evidence="7" type="ORF">GCM10023094_25910</name>
</gene>
<proteinExistence type="inferred from homology"/>
<organism evidence="7 8">
    <name type="scientific">Rhodococcus olei</name>
    <dbReference type="NCBI Taxonomy" id="2161675"/>
    <lineage>
        <taxon>Bacteria</taxon>
        <taxon>Bacillati</taxon>
        <taxon>Actinomycetota</taxon>
        <taxon>Actinomycetes</taxon>
        <taxon>Mycobacteriales</taxon>
        <taxon>Nocardiaceae</taxon>
        <taxon>Rhodococcus</taxon>
    </lineage>
</organism>
<evidence type="ECO:0000259" key="6">
    <source>
        <dbReference type="Pfam" id="PF03372"/>
    </source>
</evidence>
<dbReference type="InterPro" id="IPR005135">
    <property type="entry name" value="Endo/exonuclease/phosphatase"/>
</dbReference>
<accession>A0ABP8P1J7</accession>
<dbReference type="Gene3D" id="3.60.10.10">
    <property type="entry name" value="Endonuclease/exonuclease/phosphatase"/>
    <property type="match status" value="1"/>
</dbReference>
<dbReference type="Pfam" id="PF03372">
    <property type="entry name" value="Exo_endo_phos"/>
    <property type="match status" value="1"/>
</dbReference>
<sequence length="156" mass="17985">MREAPDGGARYERKMRFLDAFARQLTRSRRDARARGRELLLMGDLNIAHTRHDVRNWRRSNQVEGHLPEEREWFGSILSPRTLVDVVRSRFPDTDGPYSWWSWLGESFTNDVGWRIDYHLATPALARAAVAAGTDRDPAADRRISDHAPVVVDYAL</sequence>
<dbReference type="SUPFAM" id="SSF56219">
    <property type="entry name" value="DNase I-like"/>
    <property type="match status" value="1"/>
</dbReference>
<dbReference type="InterPro" id="IPR036691">
    <property type="entry name" value="Endo/exonu/phosph_ase_sf"/>
</dbReference>
<evidence type="ECO:0000256" key="1">
    <source>
        <dbReference type="ARBA" id="ARBA00001946"/>
    </source>
</evidence>
<dbReference type="InterPro" id="IPR004808">
    <property type="entry name" value="AP_endonuc_1"/>
</dbReference>
<comment type="cofactor">
    <cofactor evidence="1">
        <name>Mg(2+)</name>
        <dbReference type="ChEBI" id="CHEBI:18420"/>
    </cofactor>
</comment>
<dbReference type="NCBIfam" id="TIGR00633">
    <property type="entry name" value="xth"/>
    <property type="match status" value="1"/>
</dbReference>
<dbReference type="InterPro" id="IPR037493">
    <property type="entry name" value="ExoIII-like"/>
</dbReference>
<evidence type="ECO:0000256" key="4">
    <source>
        <dbReference type="ARBA" id="ARBA00022801"/>
    </source>
</evidence>
<feature type="domain" description="Endonuclease/exonuclease/phosphatase" evidence="6">
    <location>
        <begin position="15"/>
        <end position="147"/>
    </location>
</feature>
<dbReference type="PANTHER" id="PTHR43250">
    <property type="entry name" value="EXODEOXYRIBONUCLEASE III"/>
    <property type="match status" value="1"/>
</dbReference>
<comment type="caution">
    <text evidence="7">The sequence shown here is derived from an EMBL/GenBank/DDBJ whole genome shotgun (WGS) entry which is preliminary data.</text>
</comment>
<keyword evidence="8" id="KW-1185">Reference proteome</keyword>
<keyword evidence="5" id="KW-0460">Magnesium</keyword>
<keyword evidence="4" id="KW-0378">Hydrolase</keyword>
<keyword evidence="3" id="KW-0479">Metal-binding</keyword>
<comment type="similarity">
    <text evidence="2">Belongs to the DNA repair enzymes AP/ExoA family.</text>
</comment>
<dbReference type="PROSITE" id="PS51435">
    <property type="entry name" value="AP_NUCLEASE_F1_4"/>
    <property type="match status" value="1"/>
</dbReference>
<dbReference type="EMBL" id="BAABFB010000043">
    <property type="protein sequence ID" value="GAA4480011.1"/>
    <property type="molecule type" value="Genomic_DNA"/>
</dbReference>
<evidence type="ECO:0000256" key="2">
    <source>
        <dbReference type="ARBA" id="ARBA00007092"/>
    </source>
</evidence>
<dbReference type="Proteomes" id="UP001501183">
    <property type="component" value="Unassembled WGS sequence"/>
</dbReference>
<evidence type="ECO:0000313" key="7">
    <source>
        <dbReference type="EMBL" id="GAA4480011.1"/>
    </source>
</evidence>
<evidence type="ECO:0000256" key="3">
    <source>
        <dbReference type="ARBA" id="ARBA00022723"/>
    </source>
</evidence>